<dbReference type="EMBL" id="BMOR01000007">
    <property type="protein sequence ID" value="GGN38111.1"/>
    <property type="molecule type" value="Genomic_DNA"/>
</dbReference>
<comment type="caution">
    <text evidence="3">The sequence shown here is derived from an EMBL/GenBank/DDBJ whole genome shotgun (WGS) entry which is preliminary data.</text>
</comment>
<dbReference type="RefSeq" id="WP_189056531.1">
    <property type="nucleotide sequence ID" value="NZ_BMOR01000007.1"/>
</dbReference>
<accession>A0ABQ2J212</accession>
<dbReference type="Proteomes" id="UP000645517">
    <property type="component" value="Unassembled WGS sequence"/>
</dbReference>
<feature type="domain" description="Spore coat protein U/FanG" evidence="2">
    <location>
        <begin position="33"/>
        <end position="156"/>
    </location>
</feature>
<evidence type="ECO:0000313" key="4">
    <source>
        <dbReference type="Proteomes" id="UP000645517"/>
    </source>
</evidence>
<protein>
    <recommendedName>
        <fullName evidence="2">Spore coat protein U/FanG domain-containing protein</fullName>
    </recommendedName>
</protein>
<evidence type="ECO:0000256" key="1">
    <source>
        <dbReference type="SAM" id="SignalP"/>
    </source>
</evidence>
<organism evidence="3 4">
    <name type="scientific">Deinococcus daejeonensis</name>
    <dbReference type="NCBI Taxonomy" id="1007098"/>
    <lineage>
        <taxon>Bacteria</taxon>
        <taxon>Thermotogati</taxon>
        <taxon>Deinococcota</taxon>
        <taxon>Deinococci</taxon>
        <taxon>Deinococcales</taxon>
        <taxon>Deinococcaceae</taxon>
        <taxon>Deinococcus</taxon>
    </lineage>
</organism>
<dbReference type="Pfam" id="PF05229">
    <property type="entry name" value="SCPU"/>
    <property type="match status" value="1"/>
</dbReference>
<gene>
    <name evidence="3" type="ORF">GCM10010842_20650</name>
</gene>
<name>A0ABQ2J212_9DEIO</name>
<feature type="signal peptide" evidence="1">
    <location>
        <begin position="1"/>
        <end position="19"/>
    </location>
</feature>
<dbReference type="InterPro" id="IPR007893">
    <property type="entry name" value="Spore_coat_U/FanG"/>
</dbReference>
<keyword evidence="1" id="KW-0732">Signal</keyword>
<evidence type="ECO:0000259" key="2">
    <source>
        <dbReference type="Pfam" id="PF05229"/>
    </source>
</evidence>
<reference evidence="4" key="1">
    <citation type="journal article" date="2019" name="Int. J. Syst. Evol. Microbiol.">
        <title>The Global Catalogue of Microorganisms (GCM) 10K type strain sequencing project: providing services to taxonomists for standard genome sequencing and annotation.</title>
        <authorList>
            <consortium name="The Broad Institute Genomics Platform"/>
            <consortium name="The Broad Institute Genome Sequencing Center for Infectious Disease"/>
            <person name="Wu L."/>
            <person name="Ma J."/>
        </authorList>
    </citation>
    <scope>NUCLEOTIDE SEQUENCE [LARGE SCALE GENOMIC DNA]</scope>
    <source>
        <strain evidence="4">JCM 16918</strain>
    </source>
</reference>
<evidence type="ECO:0000313" key="3">
    <source>
        <dbReference type="EMBL" id="GGN38111.1"/>
    </source>
</evidence>
<proteinExistence type="predicted"/>
<keyword evidence="4" id="KW-1185">Reference proteome</keyword>
<feature type="chain" id="PRO_5045826515" description="Spore coat protein U/FanG domain-containing protein" evidence="1">
    <location>
        <begin position="20"/>
        <end position="167"/>
    </location>
</feature>
<sequence length="167" mass="17493">MRWRRLFPAFLVTQTLASAGSVTSLAPSSAAPYTVTVGVGAGCNVSTTDVVFGFYDSAPLTASGSIRVTCTQGAQYALLVTAETATPGGPTVLTRVGGTETLEYALDSVTDNGQYAALDDTDPLGRVIVTATTATYVRTLNFMLYGGQFPVAGEYRGQQLVEFTLLN</sequence>